<feature type="domain" description="Ig-like" evidence="17">
    <location>
        <begin position="742"/>
        <end position="818"/>
    </location>
</feature>
<comment type="similarity">
    <text evidence="2">Belongs to the protein kinase superfamily. AGC Ser/Thr protein kinase family. cAMP subfamily.</text>
</comment>
<dbReference type="SMART" id="SM00408">
    <property type="entry name" value="IGc2"/>
    <property type="match status" value="12"/>
</dbReference>
<evidence type="ECO:0000256" key="11">
    <source>
        <dbReference type="ARBA" id="ARBA00023157"/>
    </source>
</evidence>
<dbReference type="InterPro" id="IPR001611">
    <property type="entry name" value="Leu-rich_rpt"/>
</dbReference>
<feature type="domain" description="Ig-like" evidence="17">
    <location>
        <begin position="835"/>
        <end position="929"/>
    </location>
</feature>
<dbReference type="Pfam" id="PF07679">
    <property type="entry name" value="I-set"/>
    <property type="match status" value="7"/>
</dbReference>
<dbReference type="SMART" id="SM00220">
    <property type="entry name" value="S_TKc"/>
    <property type="match status" value="1"/>
</dbReference>
<keyword evidence="5" id="KW-0808">Transferase</keyword>
<dbReference type="PANTHER" id="PTHR45842">
    <property type="entry name" value="SYNAPTIC ADHESION-LIKE MOLECULE SALM"/>
    <property type="match status" value="1"/>
</dbReference>
<evidence type="ECO:0000256" key="4">
    <source>
        <dbReference type="ARBA" id="ARBA00022614"/>
    </source>
</evidence>
<feature type="compositionally biased region" description="Polar residues" evidence="15">
    <location>
        <begin position="1629"/>
        <end position="1640"/>
    </location>
</feature>
<keyword evidence="11" id="KW-1015">Disulfide bond</keyword>
<keyword evidence="3" id="KW-0723">Serine/threonine-protein kinase</keyword>
<feature type="region of interest" description="Disordered" evidence="15">
    <location>
        <begin position="1238"/>
        <end position="1265"/>
    </location>
</feature>
<dbReference type="InterPro" id="IPR013098">
    <property type="entry name" value="Ig_I-set"/>
</dbReference>
<feature type="region of interest" description="Disordered" evidence="15">
    <location>
        <begin position="1955"/>
        <end position="1994"/>
    </location>
</feature>
<dbReference type="FunFam" id="2.60.40.10:FF:001146">
    <property type="entry name" value="Matrix remodeling associated 5"/>
    <property type="match status" value="1"/>
</dbReference>
<dbReference type="InterPro" id="IPR050467">
    <property type="entry name" value="LRFN"/>
</dbReference>
<evidence type="ECO:0000313" key="19">
    <source>
        <dbReference type="Proteomes" id="UP000664991"/>
    </source>
</evidence>
<feature type="domain" description="Protein kinase" evidence="16">
    <location>
        <begin position="38"/>
        <end position="292"/>
    </location>
</feature>
<comment type="caution">
    <text evidence="18">The sequence shown here is derived from an EMBL/GenBank/DDBJ whole genome shotgun (WGS) entry which is preliminary data.</text>
</comment>
<feature type="domain" description="Ig-like" evidence="17">
    <location>
        <begin position="2511"/>
        <end position="2611"/>
    </location>
</feature>
<keyword evidence="9" id="KW-0418">Kinase</keyword>
<feature type="region of interest" description="Disordered" evidence="15">
    <location>
        <begin position="1"/>
        <end position="32"/>
    </location>
</feature>
<dbReference type="Gene3D" id="2.60.40.10">
    <property type="entry name" value="Immunoglobulins"/>
    <property type="match status" value="12"/>
</dbReference>
<dbReference type="FunFam" id="2.60.40.10:FF:001306">
    <property type="entry name" value="Matrix remodeling associated 5"/>
    <property type="match status" value="1"/>
</dbReference>
<feature type="compositionally biased region" description="Basic residues" evidence="15">
    <location>
        <begin position="992"/>
        <end position="1006"/>
    </location>
</feature>
<evidence type="ECO:0000256" key="3">
    <source>
        <dbReference type="ARBA" id="ARBA00022527"/>
    </source>
</evidence>
<dbReference type="InterPro" id="IPR017441">
    <property type="entry name" value="Protein_kinase_ATP_BS"/>
</dbReference>
<feature type="region of interest" description="Disordered" evidence="15">
    <location>
        <begin position="1383"/>
        <end position="1411"/>
    </location>
</feature>
<feature type="binding site" evidence="14">
    <location>
        <position position="67"/>
    </location>
    <ligand>
        <name>ATP</name>
        <dbReference type="ChEBI" id="CHEBI:30616"/>
    </ligand>
</feature>
<dbReference type="GO" id="GO:0004674">
    <property type="term" value="F:protein serine/threonine kinase activity"/>
    <property type="evidence" value="ECO:0007669"/>
    <property type="project" value="UniProtKB-KW"/>
</dbReference>
<feature type="compositionally biased region" description="Polar residues" evidence="15">
    <location>
        <begin position="1293"/>
        <end position="1306"/>
    </location>
</feature>
<evidence type="ECO:0000259" key="17">
    <source>
        <dbReference type="PROSITE" id="PS50835"/>
    </source>
</evidence>
<feature type="region of interest" description="Disordered" evidence="15">
    <location>
        <begin position="541"/>
        <end position="571"/>
    </location>
</feature>
<dbReference type="InterPro" id="IPR000719">
    <property type="entry name" value="Prot_kinase_dom"/>
</dbReference>
<dbReference type="PROSITE" id="PS00108">
    <property type="entry name" value="PROTEIN_KINASE_ST"/>
    <property type="match status" value="1"/>
</dbReference>
<evidence type="ECO:0000256" key="7">
    <source>
        <dbReference type="ARBA" id="ARBA00022737"/>
    </source>
</evidence>
<feature type="compositionally biased region" description="Polar residues" evidence="15">
    <location>
        <begin position="1557"/>
        <end position="1567"/>
    </location>
</feature>
<dbReference type="FunFam" id="2.60.40.10:FF:000621">
    <property type="entry name" value="Immunoglobulin superfamily member 10"/>
    <property type="match status" value="1"/>
</dbReference>
<dbReference type="SMART" id="SM00369">
    <property type="entry name" value="LRR_TYP"/>
    <property type="match status" value="5"/>
</dbReference>
<evidence type="ECO:0000256" key="14">
    <source>
        <dbReference type="PROSITE-ProRule" id="PRU10141"/>
    </source>
</evidence>
<dbReference type="GO" id="GO:0007154">
    <property type="term" value="P:cell communication"/>
    <property type="evidence" value="ECO:0007669"/>
    <property type="project" value="UniProtKB-ARBA"/>
</dbReference>
<feature type="domain" description="Ig-like" evidence="17">
    <location>
        <begin position="2121"/>
        <end position="2214"/>
    </location>
</feature>
<evidence type="ECO:0000256" key="5">
    <source>
        <dbReference type="ARBA" id="ARBA00022679"/>
    </source>
</evidence>
<dbReference type="PROSITE" id="PS50011">
    <property type="entry name" value="PROTEIN_KINASE_DOM"/>
    <property type="match status" value="1"/>
</dbReference>
<evidence type="ECO:0000256" key="13">
    <source>
        <dbReference type="ARBA" id="ARBA00023319"/>
    </source>
</evidence>
<dbReference type="InterPro" id="IPR013783">
    <property type="entry name" value="Ig-like_fold"/>
</dbReference>
<dbReference type="InterPro" id="IPR032675">
    <property type="entry name" value="LRR_dom_sf"/>
</dbReference>
<dbReference type="CDD" id="cd00096">
    <property type="entry name" value="Ig"/>
    <property type="match status" value="3"/>
</dbReference>
<keyword evidence="7" id="KW-0677">Repeat</keyword>
<feature type="domain" description="Ig-like" evidence="17">
    <location>
        <begin position="2905"/>
        <end position="2991"/>
    </location>
</feature>
<evidence type="ECO:0000256" key="1">
    <source>
        <dbReference type="ARBA" id="ARBA00006692"/>
    </source>
</evidence>
<evidence type="ECO:0000256" key="10">
    <source>
        <dbReference type="ARBA" id="ARBA00022840"/>
    </source>
</evidence>
<dbReference type="InterPro" id="IPR011009">
    <property type="entry name" value="Kinase-like_dom_sf"/>
</dbReference>
<comment type="similarity">
    <text evidence="1">Belongs to the protein kinase superfamily. CAMK Ser/Thr protein kinase family.</text>
</comment>
<dbReference type="GO" id="GO:0005524">
    <property type="term" value="F:ATP binding"/>
    <property type="evidence" value="ECO:0007669"/>
    <property type="project" value="UniProtKB-UniRule"/>
</dbReference>
<feature type="domain" description="Ig-like" evidence="17">
    <location>
        <begin position="2218"/>
        <end position="2309"/>
    </location>
</feature>
<keyword evidence="4" id="KW-0433">Leucine-rich repeat</keyword>
<feature type="domain" description="Ig-like" evidence="17">
    <location>
        <begin position="2810"/>
        <end position="2898"/>
    </location>
</feature>
<accession>A0A836CNN7</accession>
<feature type="region of interest" description="Disordered" evidence="15">
    <location>
        <begin position="929"/>
        <end position="1015"/>
    </location>
</feature>
<dbReference type="FunFam" id="1.10.510.10:FF:000005">
    <property type="entry name" value="cAMP-dependent protein kinase catalytic subunit alpha"/>
    <property type="match status" value="1"/>
</dbReference>
<dbReference type="Pfam" id="PF00069">
    <property type="entry name" value="Pkinase"/>
    <property type="match status" value="1"/>
</dbReference>
<feature type="region of interest" description="Disordered" evidence="15">
    <location>
        <begin position="1475"/>
        <end position="1545"/>
    </location>
</feature>
<feature type="domain" description="Ig-like" evidence="17">
    <location>
        <begin position="2708"/>
        <end position="2802"/>
    </location>
</feature>
<proteinExistence type="inferred from homology"/>
<dbReference type="PROSITE" id="PS50835">
    <property type="entry name" value="IG_LIKE"/>
    <property type="match status" value="12"/>
</dbReference>
<dbReference type="SUPFAM" id="SSF52058">
    <property type="entry name" value="L domain-like"/>
    <property type="match status" value="1"/>
</dbReference>
<evidence type="ECO:0000256" key="6">
    <source>
        <dbReference type="ARBA" id="ARBA00022729"/>
    </source>
</evidence>
<dbReference type="EMBL" id="JAEMGP010000027">
    <property type="protein sequence ID" value="KAG5193240.1"/>
    <property type="molecule type" value="Genomic_DNA"/>
</dbReference>
<feature type="compositionally biased region" description="Polar residues" evidence="15">
    <location>
        <begin position="1161"/>
        <end position="1171"/>
    </location>
</feature>
<feature type="domain" description="Ig-like" evidence="17">
    <location>
        <begin position="2314"/>
        <end position="2408"/>
    </location>
</feature>
<dbReference type="InterPro" id="IPR007110">
    <property type="entry name" value="Ig-like_dom"/>
</dbReference>
<organism evidence="18 19">
    <name type="scientific">Ovis aries</name>
    <name type="common">Sheep</name>
    <dbReference type="NCBI Taxonomy" id="9940"/>
    <lineage>
        <taxon>Eukaryota</taxon>
        <taxon>Metazoa</taxon>
        <taxon>Chordata</taxon>
        <taxon>Craniata</taxon>
        <taxon>Vertebrata</taxon>
        <taxon>Euteleostomi</taxon>
        <taxon>Mammalia</taxon>
        <taxon>Eutheria</taxon>
        <taxon>Laurasiatheria</taxon>
        <taxon>Artiodactyla</taxon>
        <taxon>Ruminantia</taxon>
        <taxon>Pecora</taxon>
        <taxon>Bovidae</taxon>
        <taxon>Caprinae</taxon>
        <taxon>Ovis</taxon>
    </lineage>
</organism>
<feature type="compositionally biased region" description="Low complexity" evidence="15">
    <location>
        <begin position="8"/>
        <end position="32"/>
    </location>
</feature>
<evidence type="ECO:0008006" key="20">
    <source>
        <dbReference type="Google" id="ProtNLM"/>
    </source>
</evidence>
<dbReference type="FunFam" id="2.60.40.10:FF:000537">
    <property type="entry name" value="immunoglobulin superfamily member 10"/>
    <property type="match status" value="1"/>
</dbReference>
<dbReference type="FunFam" id="2.60.40.10:FF:001502">
    <property type="entry name" value="Matrix remodeling associated 5"/>
    <property type="match status" value="1"/>
</dbReference>
<evidence type="ECO:0000313" key="18">
    <source>
        <dbReference type="EMBL" id="KAG5193240.1"/>
    </source>
</evidence>
<feature type="domain" description="Ig-like" evidence="17">
    <location>
        <begin position="2414"/>
        <end position="2507"/>
    </location>
</feature>
<feature type="region of interest" description="Disordered" evidence="15">
    <location>
        <begin position="1070"/>
        <end position="1101"/>
    </location>
</feature>
<sequence length="3096" mass="340266">MEARALAEADAAGPQEGPAEPTAGAPEPEPLAYRPDDFHMRATVGTGTFGRVQLVQEKTSKHFFALKMMTIPDIIRLKQEQHVHNEKSVLKEVDHPFLVKLFWTGHDDRFLYMLMEFVPGGELFSYLRNRGRFSSNTGLFYAAEIVCAIEYLHSRDIVYRDLKPENILLDRDGHVKLTDFGFAKKLVDKTWTLCGTPEYLAPEVIQSKGHGRAVDWWALGILIFEMLSGFPPFFDDNAFGIYQKILAGKIDFPRHLEFSVKDLIRKLLVTDRTRRLGNMKNGAEDVKQHRWFRLVDWGAVPEKKLKVSKRQEESGFPKEESRRFNSIQALSETSFAGLTKLELLMIHGNDIPSIPDGALRDLISLQVFKFSYNKLRVITGKTLQGLWNLVRLHMDHNQIEFIHPEAFRGLTSLRLLHLEGNLLHQLHPATFSTFAFLDHFRLSTLRHLYLAENAMSTLPAGMLQNMPLLENLYLHGNPWACDCDMTWFLQWDAKSKGVLKCKKDKAYEGGQLCSTCFSPKKWHRQELQKLQDVHCQKPSIESPLRQNRSRSSEEDQDEDEEADHPFSPDGLQFPGWNVSVNMSDEHGNTVHLVCDIKKPTDVYRLHLNQTDPQEIEINATVALDFECPMTRQSYEKLWKLIAYYSEVPVKLHREPALGKDPRLGYQYKQDADDDTTLYYTGVRAHILAEPEWVTQPSIELQLNRRLSSAKLVVLSYSSQHSLVLSAKDARLSRSRSWVMIEPGRAVQRAQTVLEGSSCHLSCNVRASESPSISWVLPDGSVVKAPMEDRDGRFSVLTSGWLKIRSTQPSDAGLYQCVARVRDETDRMLYRVLVQPPVVQPDAYTVTVQKNPGEPVMLPCQALAVPEAQISWILPNKRLLNTMANASHAYVLADGTLSIPKVQGSDSGYYRCVAVNQRGADHFTVGVQVSKKGSPKRRGRPGGRILPGGRGGIVEDEGGSGMGGEENASRTLLHPQDQEVLIRATDDAGGGGKKTRKGRRKLKPWKHPAKEPETNVAEGRRVFESRRRINVANKQINPERWADILARVRGRNLPKGTEGPQVITVHSPSLMRQEVTPPPPAVTPGSASPVQTTSSAEESSGDMSIFGEEEQVSSAVSSPRTVLLQPGHDGVIHSEPRVTSTLAEEFIDEDSSEKTVGATPTEVDSNQTPATTPASVLYESSTLQTLEMEHKEPTEENVATDSWSTVHAGSVLESTSPEDESPMDAVPLAESETVTYFYPDLGTNSQPAKTVKEQAPTRFTPTPASWVAEARTSEPFEDPTLGDPDVPAETRLQEQTASQQLVKTGLSTPGHPLTPEDTEETSQTLQEGGTLETHPTDSRSVEGNGQAVDPTTPPDSTLEVVNSVTDLQPPGESTLGVVFGKNTTAPVTTPAQKDTSPSALTTLPSRKRPHGRRRFRPHKFRHRHKQTPHTTFAPTDAFSTPLTQVPEVKTPSLHVASSLVPTTWVNSAVGTTGRLDMEDHAEPVSRGSPHRRQGKRRNRHRYITSTLSSAASVSKPSLSPEDKHKTSFPPSSQAALSPTTVSFTTGDPREITSVEAYSTASISKTHSSPGRFRETVPVTREPASDGEEMKKHGVTDLGDYQTVVPGGSLTHAASPSVAEVSRARGFKEASLTSPFPKTTSWDPPGATQPGMEHTDPPVTSPLEALTESPSERQSVHLGLLTEFSPSAAVSTLFQPQRAAPSTTVPILNVEASSSLAETTVRDQRGRETTHATVRSEIGPQSHMTTHAPVEELESPFPPTTLMPFAETTTEPTPPLTSGTSPAWEASKHHVSFHYVGTPETKAPSVNNEVTQHLVKPDQLSTPSSKQDRFTLTPEEALRKEAFDGAMKNVLPRAPDGPDEAGRAPVFHQPARVPATPIPPRGTVRPPHEVTQSPFRYSVTFQPPHHLTRKLGVTAYPSRVWPEGRHMTTPRPPSYPTTPVVVLWPGSKPSIPGTVTSQGADRFQGNSRSFANNHLPDLRRDPVGKLPNSRAPPLPGGRFPFFINRTVSFPQLGGTPKPQGPSSPAPALRDRKANVGPYTRTHSQSIFHVDLGPPAPPVLHPPRTTVFPSTNVRTIPPVSSTRSSIPFAMSSAPPSRSFHHGSGKLFSAGGPPASKFWTLGEKPQIVTKSPQAVTVTAETDVTFPCEATGKPKPFVTWTKLSTGALMTPNTRLQRFEVLKNGTFVIRGVQVQDRGQYMCTAKNLHGADRRVVLLSVTVQQPQILASHYKDVTVYLGDTIAMECLAKGTPAPQISWVFPDGRVWQTVSPVEGRVTLHENRTLSIKEASFQDRGVYKCVASNAAGADSLAIRLHVAALPPVIHQEKAENISLPPGLSIHIHCTARAAPLPSVRWVLRDGTQIRPSQFVHGNLFVFPNGTLYIRNLAPQDSGRYECVAANLVGSARRTVQLLVQRAAANARITGTSPQRTDVRYGGTLRLDCSASGDPWPRIVWRLPSKRMIDALFSFDTRIKAFTNGTLVVKSVTDKDAGDYLCVARNKVGDDFVALKVNVVMKAAKIQRKEANDHQVLYGGDLKVDCLATGLPNPEISWSLPDGSLVNSFMQADDSGGRAKRYVVFHNGTLYFNEVGPREEGDYTCFAENQVGKDEMRVRVKVVSEPAAIRNKTYSVIHVPYGDVVSVACEARGEPAPRVTWLSPAHRLIPASSDKYQVYEDGTLLIQKAQRSDSGNYTCLVRNSAGEDRKTVWIHVHVQPPTINGYPEAITTVREVAPGGSRKLIDCRAEGVPAPRVLWAFPEGVVLPAPYYGNRITIHRNGTLDIKSVRMSDSVQLACIGRNEGGEARLVVQLTVLEPLEKPVFHDPVSEKITAMAGHTISLNCSATGTPTPALLWALPNGTELRSGQRLHRFFHKGDGRLHVSGLSSEDAGAYRCVASNAAGHTERLVSLKVGLKPETSKRYHNLVSIVNGETLRLPCVPPGARGTRPSWTLPSGMVLDGPQVRGRFALWENGTLTVQDASVFDRGTYVCHADGEHGPSVVSVPVIVIAYPPRITSEPTPVIYARPGSAVKMNCMAMGIPKAEISWELPDKSHLTAGTQPRLYGNRFLHPQGSLTVQQATQRDAGFYKCTAKNLLGSDSKTTYVHIY</sequence>
<dbReference type="Gene3D" id="1.10.510.10">
    <property type="entry name" value="Transferase(Phosphotransferase) domain 1"/>
    <property type="match status" value="1"/>
</dbReference>
<dbReference type="InterPro" id="IPR036179">
    <property type="entry name" value="Ig-like_dom_sf"/>
</dbReference>
<feature type="domain" description="Ig-like" evidence="17">
    <location>
        <begin position="3001"/>
        <end position="3096"/>
    </location>
</feature>
<feature type="compositionally biased region" description="Basic residues" evidence="15">
    <location>
        <begin position="1487"/>
        <end position="1501"/>
    </location>
</feature>
<dbReference type="Pfam" id="PF13927">
    <property type="entry name" value="Ig_3"/>
    <property type="match status" value="4"/>
</dbReference>
<dbReference type="PROSITE" id="PS00107">
    <property type="entry name" value="PROTEIN_KINASE_ATP"/>
    <property type="match status" value="1"/>
</dbReference>
<feature type="region of interest" description="Disordered" evidence="15">
    <location>
        <begin position="1627"/>
        <end position="1672"/>
    </location>
</feature>
<reference evidence="18 19" key="1">
    <citation type="submission" date="2020-12" db="EMBL/GenBank/DDBJ databases">
        <title>De novo assembly of Tibetan sheep genome.</title>
        <authorList>
            <person name="Li X."/>
        </authorList>
    </citation>
    <scope>NUCLEOTIDE SEQUENCE [LARGE SCALE GENOMIC DNA]</scope>
    <source>
        <tissue evidence="18">Heart</tissue>
    </source>
</reference>
<feature type="compositionally biased region" description="Polar residues" evidence="15">
    <location>
        <begin position="1527"/>
        <end position="1544"/>
    </location>
</feature>
<dbReference type="FunFam" id="2.60.40.10:FF:001402">
    <property type="entry name" value="Matrix remodeling associated 5"/>
    <property type="match status" value="1"/>
</dbReference>
<feature type="region of interest" description="Disordered" evidence="15">
    <location>
        <begin position="1557"/>
        <end position="1590"/>
    </location>
</feature>
<dbReference type="Gene3D" id="3.30.200.20">
    <property type="entry name" value="Phosphorylase Kinase, domain 1"/>
    <property type="match status" value="1"/>
</dbReference>
<dbReference type="PANTHER" id="PTHR45842:SF4">
    <property type="entry name" value="MATRIX-REMODELING-ASSOCIATED PROTEIN 5"/>
    <property type="match status" value="1"/>
</dbReference>
<protein>
    <recommendedName>
        <fullName evidence="20">Matrix-remodeling-associated protein 5</fullName>
    </recommendedName>
</protein>
<dbReference type="SUPFAM" id="SSF56112">
    <property type="entry name" value="Protein kinase-like (PK-like)"/>
    <property type="match status" value="1"/>
</dbReference>
<feature type="region of interest" description="Disordered" evidence="15">
    <location>
        <begin position="2006"/>
        <end position="2029"/>
    </location>
</feature>
<name>A0A836CNN7_SHEEP</name>
<evidence type="ECO:0000256" key="8">
    <source>
        <dbReference type="ARBA" id="ARBA00022741"/>
    </source>
</evidence>
<feature type="compositionally biased region" description="Polar residues" evidence="15">
    <location>
        <begin position="1084"/>
        <end position="1101"/>
    </location>
</feature>
<dbReference type="SMART" id="SM00409">
    <property type="entry name" value="IG"/>
    <property type="match status" value="12"/>
</dbReference>
<dbReference type="FunFam" id="2.60.40.10:FF:001290">
    <property type="entry name" value="Matrix remodeling associated 5"/>
    <property type="match status" value="1"/>
</dbReference>
<dbReference type="FunFam" id="2.60.40.10:FF:001017">
    <property type="entry name" value="Matrix remodeling associated 5"/>
    <property type="match status" value="1"/>
</dbReference>
<dbReference type="Proteomes" id="UP000664991">
    <property type="component" value="Unassembled WGS sequence"/>
</dbReference>
<evidence type="ECO:0000256" key="9">
    <source>
        <dbReference type="ARBA" id="ARBA00022777"/>
    </source>
</evidence>
<keyword evidence="12" id="KW-0325">Glycoprotein</keyword>
<feature type="region of interest" description="Disordered" evidence="15">
    <location>
        <begin position="1146"/>
        <end position="1171"/>
    </location>
</feature>
<keyword evidence="10 14" id="KW-0067">ATP-binding</keyword>
<dbReference type="InterPro" id="IPR008271">
    <property type="entry name" value="Ser/Thr_kinase_AS"/>
</dbReference>
<dbReference type="Gene3D" id="3.80.10.10">
    <property type="entry name" value="Ribonuclease Inhibitor"/>
    <property type="match status" value="2"/>
</dbReference>
<evidence type="ECO:0000256" key="2">
    <source>
        <dbReference type="ARBA" id="ARBA00007115"/>
    </source>
</evidence>
<dbReference type="SUPFAM" id="SSF48726">
    <property type="entry name" value="Immunoglobulin"/>
    <property type="match status" value="12"/>
</dbReference>
<feature type="domain" description="Ig-like" evidence="17">
    <location>
        <begin position="2613"/>
        <end position="2700"/>
    </location>
</feature>
<dbReference type="InterPro" id="IPR003591">
    <property type="entry name" value="Leu-rich_rpt_typical-subtyp"/>
</dbReference>
<keyword evidence="6" id="KW-0732">Signal</keyword>
<dbReference type="FunFam" id="2.60.40.10:FF:001433">
    <property type="entry name" value="Matrix remodeling associated 5"/>
    <property type="match status" value="1"/>
</dbReference>
<evidence type="ECO:0000256" key="12">
    <source>
        <dbReference type="ARBA" id="ARBA00023180"/>
    </source>
</evidence>
<dbReference type="InterPro" id="IPR003598">
    <property type="entry name" value="Ig_sub2"/>
</dbReference>
<dbReference type="FunFam" id="2.60.40.10:FF:001377">
    <property type="entry name" value="Matrix remodeling associated 5"/>
    <property type="match status" value="1"/>
</dbReference>
<evidence type="ECO:0000256" key="15">
    <source>
        <dbReference type="SAM" id="MobiDB-lite"/>
    </source>
</evidence>
<keyword evidence="13" id="KW-0393">Immunoglobulin domain</keyword>
<evidence type="ECO:0000259" key="16">
    <source>
        <dbReference type="PROSITE" id="PS50011"/>
    </source>
</evidence>
<gene>
    <name evidence="18" type="ORF">JEQ12_019601</name>
</gene>
<feature type="compositionally biased region" description="Polar residues" evidence="15">
    <location>
        <begin position="1955"/>
        <end position="1970"/>
    </location>
</feature>
<dbReference type="Pfam" id="PF13855">
    <property type="entry name" value="LRR_8"/>
    <property type="match status" value="1"/>
</dbReference>
<feature type="compositionally biased region" description="Low complexity" evidence="15">
    <location>
        <begin position="1503"/>
        <end position="1518"/>
    </location>
</feature>
<dbReference type="FunFam" id="2.60.40.10:FF:002119">
    <property type="entry name" value="Matrix remodeling associated 5"/>
    <property type="match status" value="1"/>
</dbReference>
<dbReference type="InterPro" id="IPR003599">
    <property type="entry name" value="Ig_sub"/>
</dbReference>
<keyword evidence="8 14" id="KW-0547">Nucleotide-binding</keyword>
<feature type="region of interest" description="Disordered" evidence="15">
    <location>
        <begin position="1293"/>
        <end position="1356"/>
    </location>
</feature>
<dbReference type="InterPro" id="IPR000483">
    <property type="entry name" value="Cys-rich_flank_reg_C"/>
</dbReference>
<dbReference type="FunFam" id="2.60.40.10:FF:001248">
    <property type="entry name" value="Matrix remodeling associated 5"/>
    <property type="match status" value="1"/>
</dbReference>
<dbReference type="SMART" id="SM00082">
    <property type="entry name" value="LRRCT"/>
    <property type="match status" value="1"/>
</dbReference>
<feature type="compositionally biased region" description="Polar residues" evidence="15">
    <location>
        <begin position="1383"/>
        <end position="1403"/>
    </location>
</feature>